<evidence type="ECO:0000313" key="2">
    <source>
        <dbReference type="Proteomes" id="UP000319852"/>
    </source>
</evidence>
<dbReference type="AlphaFoldDB" id="A0A517N2M1"/>
<keyword evidence="2" id="KW-1185">Reference proteome</keyword>
<protein>
    <submittedName>
        <fullName evidence="1">Uncharacterized protein</fullName>
    </submittedName>
</protein>
<organism evidence="1 2">
    <name type="scientific">Adhaeretor mobilis</name>
    <dbReference type="NCBI Taxonomy" id="1930276"/>
    <lineage>
        <taxon>Bacteria</taxon>
        <taxon>Pseudomonadati</taxon>
        <taxon>Planctomycetota</taxon>
        <taxon>Planctomycetia</taxon>
        <taxon>Pirellulales</taxon>
        <taxon>Lacipirellulaceae</taxon>
        <taxon>Adhaeretor</taxon>
    </lineage>
</organism>
<name>A0A517N2M1_9BACT</name>
<sequence>MFTLLAVGCDPLTSVEDTQLPPRRAAKLEKEEHEQEEADASAEVVLAGIRNFVKSNGFEAQKLVVTLRNTGDVPVRTVDANITTRDSGGSIIQTWNYTIYAVSKAESEILPNKLWRTPKSKGHVFPHMEQADSVDVTVSYASSKQG</sequence>
<accession>A0A517N2M1</accession>
<dbReference type="Proteomes" id="UP000319852">
    <property type="component" value="Chromosome"/>
</dbReference>
<dbReference type="EMBL" id="CP036263">
    <property type="protein sequence ID" value="QDT01389.1"/>
    <property type="molecule type" value="Genomic_DNA"/>
</dbReference>
<gene>
    <name evidence="1" type="ORF">HG15A2_47310</name>
</gene>
<dbReference type="KEGG" id="amob:HG15A2_47310"/>
<reference evidence="1 2" key="1">
    <citation type="submission" date="2019-02" db="EMBL/GenBank/DDBJ databases">
        <title>Deep-cultivation of Planctomycetes and their phenomic and genomic characterization uncovers novel biology.</title>
        <authorList>
            <person name="Wiegand S."/>
            <person name="Jogler M."/>
            <person name="Boedeker C."/>
            <person name="Pinto D."/>
            <person name="Vollmers J."/>
            <person name="Rivas-Marin E."/>
            <person name="Kohn T."/>
            <person name="Peeters S.H."/>
            <person name="Heuer A."/>
            <person name="Rast P."/>
            <person name="Oberbeckmann S."/>
            <person name="Bunk B."/>
            <person name="Jeske O."/>
            <person name="Meyerdierks A."/>
            <person name="Storesund J.E."/>
            <person name="Kallscheuer N."/>
            <person name="Luecker S."/>
            <person name="Lage O.M."/>
            <person name="Pohl T."/>
            <person name="Merkel B.J."/>
            <person name="Hornburger P."/>
            <person name="Mueller R.-W."/>
            <person name="Bruemmer F."/>
            <person name="Labrenz M."/>
            <person name="Spormann A.M."/>
            <person name="Op den Camp H."/>
            <person name="Overmann J."/>
            <person name="Amann R."/>
            <person name="Jetten M.S.M."/>
            <person name="Mascher T."/>
            <person name="Medema M.H."/>
            <person name="Devos D.P."/>
            <person name="Kaster A.-K."/>
            <person name="Ovreas L."/>
            <person name="Rohde M."/>
            <person name="Galperin M.Y."/>
            <person name="Jogler C."/>
        </authorList>
    </citation>
    <scope>NUCLEOTIDE SEQUENCE [LARGE SCALE GENOMIC DNA]</scope>
    <source>
        <strain evidence="1 2">HG15A2</strain>
    </source>
</reference>
<dbReference type="RefSeq" id="WP_145063541.1">
    <property type="nucleotide sequence ID" value="NZ_CP036263.1"/>
</dbReference>
<proteinExistence type="predicted"/>
<evidence type="ECO:0000313" key="1">
    <source>
        <dbReference type="EMBL" id="QDT01389.1"/>
    </source>
</evidence>